<protein>
    <recommendedName>
        <fullName evidence="3">DUF1376 domain-containing protein</fullName>
    </recommendedName>
</protein>
<evidence type="ECO:0000256" key="1">
    <source>
        <dbReference type="SAM" id="MobiDB-lite"/>
    </source>
</evidence>
<sequence length="257" mass="29082">MLDYLKVFPDIEVLLKRYDDAQRGRLFMAMMAYAYRGELPTFGENAPEWYVWDTLQFKIDQCAESLEAKKASGKKGGSAKQPEADESNVKRTEANASTLKQSQAKPSKAKQPEADESNVKQNAYIQEQEQVKEQEKNIGGGYVTPNPYDDVTDDELRRMREEQADVEAAAKRMGLPASASGDFDAMDRLRAEYGAENLLKAINKTQGATEKSRCWRYVEGILRKEKERGYTWTDKPPDSKGGMSYGRSVPKSHERDL</sequence>
<name>A0A8S5R286_9CAUD</name>
<feature type="region of interest" description="Disordered" evidence="1">
    <location>
        <begin position="226"/>
        <end position="257"/>
    </location>
</feature>
<dbReference type="EMBL" id="BK015792">
    <property type="protein sequence ID" value="DAE25085.1"/>
    <property type="molecule type" value="Genomic_DNA"/>
</dbReference>
<evidence type="ECO:0008006" key="3">
    <source>
        <dbReference type="Google" id="ProtNLM"/>
    </source>
</evidence>
<accession>A0A8S5R286</accession>
<proteinExistence type="predicted"/>
<feature type="region of interest" description="Disordered" evidence="1">
    <location>
        <begin position="130"/>
        <end position="151"/>
    </location>
</feature>
<reference evidence="2" key="1">
    <citation type="journal article" date="2021" name="Proc. Natl. Acad. Sci. U.S.A.">
        <title>A Catalog of Tens of Thousands of Viruses from Human Metagenomes Reveals Hidden Associations with Chronic Diseases.</title>
        <authorList>
            <person name="Tisza M.J."/>
            <person name="Buck C.B."/>
        </authorList>
    </citation>
    <scope>NUCLEOTIDE SEQUENCE</scope>
    <source>
        <strain evidence="2">Ct4Am4</strain>
    </source>
</reference>
<feature type="region of interest" description="Disordered" evidence="1">
    <location>
        <begin position="70"/>
        <end position="118"/>
    </location>
</feature>
<organism evidence="2">
    <name type="scientific">Siphoviridae sp. ct4Am4</name>
    <dbReference type="NCBI Taxonomy" id="2826287"/>
    <lineage>
        <taxon>Viruses</taxon>
        <taxon>Duplodnaviria</taxon>
        <taxon>Heunggongvirae</taxon>
        <taxon>Uroviricota</taxon>
        <taxon>Caudoviricetes</taxon>
    </lineage>
</organism>
<evidence type="ECO:0000313" key="2">
    <source>
        <dbReference type="EMBL" id="DAE25085.1"/>
    </source>
</evidence>